<dbReference type="AlphaFoldDB" id="A0A834IBR8"/>
<dbReference type="EMBL" id="JAACXV010011338">
    <property type="protein sequence ID" value="KAF7275093.1"/>
    <property type="molecule type" value="Genomic_DNA"/>
</dbReference>
<accession>A0A834IBR8</accession>
<keyword evidence="2" id="KW-1185">Reference proteome</keyword>
<proteinExistence type="predicted"/>
<evidence type="ECO:0000313" key="1">
    <source>
        <dbReference type="EMBL" id="KAF7275093.1"/>
    </source>
</evidence>
<gene>
    <name evidence="1" type="ORF">GWI33_012189</name>
</gene>
<organism evidence="1 2">
    <name type="scientific">Rhynchophorus ferrugineus</name>
    <name type="common">Red palm weevil</name>
    <name type="synonym">Curculio ferrugineus</name>
    <dbReference type="NCBI Taxonomy" id="354439"/>
    <lineage>
        <taxon>Eukaryota</taxon>
        <taxon>Metazoa</taxon>
        <taxon>Ecdysozoa</taxon>
        <taxon>Arthropoda</taxon>
        <taxon>Hexapoda</taxon>
        <taxon>Insecta</taxon>
        <taxon>Pterygota</taxon>
        <taxon>Neoptera</taxon>
        <taxon>Endopterygota</taxon>
        <taxon>Coleoptera</taxon>
        <taxon>Polyphaga</taxon>
        <taxon>Cucujiformia</taxon>
        <taxon>Curculionidae</taxon>
        <taxon>Dryophthorinae</taxon>
        <taxon>Rhynchophorus</taxon>
    </lineage>
</organism>
<protein>
    <submittedName>
        <fullName evidence="1">Uncharacterized protein</fullName>
    </submittedName>
</protein>
<sequence length="101" mass="11670">MHRKHDSRDRELSSYRMDTCYRSRVHVMRQEVNNLRPLAGVWDAGDLWSPFIEGLGWCGREFRTNFSESHRPFSPCTGFVFVVSSVSSPNHVHSILGDPFS</sequence>
<reference evidence="1" key="1">
    <citation type="submission" date="2020-08" db="EMBL/GenBank/DDBJ databases">
        <title>Genome sequencing and assembly of the red palm weevil Rhynchophorus ferrugineus.</title>
        <authorList>
            <person name="Dias G.B."/>
            <person name="Bergman C.M."/>
            <person name="Manee M."/>
        </authorList>
    </citation>
    <scope>NUCLEOTIDE SEQUENCE</scope>
    <source>
        <strain evidence="1">AA-2017</strain>
        <tissue evidence="1">Whole larva</tissue>
    </source>
</reference>
<name>A0A834IBR8_RHYFE</name>
<evidence type="ECO:0000313" key="2">
    <source>
        <dbReference type="Proteomes" id="UP000625711"/>
    </source>
</evidence>
<dbReference type="Proteomes" id="UP000625711">
    <property type="component" value="Unassembled WGS sequence"/>
</dbReference>
<comment type="caution">
    <text evidence="1">The sequence shown here is derived from an EMBL/GenBank/DDBJ whole genome shotgun (WGS) entry which is preliminary data.</text>
</comment>